<evidence type="ECO:0000313" key="4">
    <source>
        <dbReference type="EMBL" id="MDY0874093.1"/>
    </source>
</evidence>
<feature type="domain" description="Alpha/beta hydrolase fold-3" evidence="3">
    <location>
        <begin position="83"/>
        <end position="280"/>
    </location>
</feature>
<dbReference type="InterPro" id="IPR013094">
    <property type="entry name" value="AB_hydrolase_3"/>
</dbReference>
<comment type="similarity">
    <text evidence="1">Belongs to the 'GDXG' lipolytic enzyme family.</text>
</comment>
<accession>A0ABU5E3J8</accession>
<dbReference type="PANTHER" id="PTHR48081">
    <property type="entry name" value="AB HYDROLASE SUPERFAMILY PROTEIN C4A8.06C"/>
    <property type="match status" value="1"/>
</dbReference>
<dbReference type="Pfam" id="PF07859">
    <property type="entry name" value="Abhydrolase_3"/>
    <property type="match status" value="1"/>
</dbReference>
<dbReference type="RefSeq" id="WP_320502568.1">
    <property type="nucleotide sequence ID" value="NZ_JAXCLX010000004.1"/>
</dbReference>
<dbReference type="Proteomes" id="UP001271769">
    <property type="component" value="Unassembled WGS sequence"/>
</dbReference>
<dbReference type="SUPFAM" id="SSF53474">
    <property type="entry name" value="alpha/beta-Hydrolases"/>
    <property type="match status" value="1"/>
</dbReference>
<keyword evidence="5" id="KW-1185">Reference proteome</keyword>
<name>A0ABU5E3J8_9PROT</name>
<protein>
    <submittedName>
        <fullName evidence="4">Alpha/beta hydrolase</fullName>
    </submittedName>
</protein>
<proteinExistence type="inferred from homology"/>
<evidence type="ECO:0000256" key="1">
    <source>
        <dbReference type="ARBA" id="ARBA00010515"/>
    </source>
</evidence>
<sequence>MRLPPPTTISPQAQTLLRDAPAITARSIELSAIQERRQASAAFYVPVVKALADSLDMTITEEMIGGVRTQVVTPANIVGNSAILYFFGGGYVQGSPDEDLGITARLAHLTCSRVYAPYYALAPERPYPQALEDGLKVYQALVARYGAPALTVSGESAGGGLALSLLLKITQQPAKAALMSPWSDLTKTGDTLSTLVGNDPWLHYELTLEPAARAYAGARDLAAPELSPIYANFPADFPKTLITTGTRDLFLSDCARLSTKMRAAGIACELRVFEGMWHVFEFEADLPEADQSLAEIAAFIRG</sequence>
<comment type="caution">
    <text evidence="4">The sequence shown here is derived from an EMBL/GenBank/DDBJ whole genome shotgun (WGS) entry which is preliminary data.</text>
</comment>
<reference evidence="4 5" key="1">
    <citation type="journal article" date="2013" name="Antonie Van Leeuwenhoek">
        <title>Dongia rigui sp. nov., isolated from freshwater of a large wetland in Korea.</title>
        <authorList>
            <person name="Baik K.S."/>
            <person name="Hwang Y.M."/>
            <person name="Choi J.S."/>
            <person name="Kwon J."/>
            <person name="Seong C.N."/>
        </authorList>
    </citation>
    <scope>NUCLEOTIDE SEQUENCE [LARGE SCALE GENOMIC DNA]</scope>
    <source>
        <strain evidence="4 5">04SU4-P</strain>
    </source>
</reference>
<gene>
    <name evidence="4" type="ORF">SMD31_19280</name>
</gene>
<dbReference type="EMBL" id="JAXCLX010000004">
    <property type="protein sequence ID" value="MDY0874093.1"/>
    <property type="molecule type" value="Genomic_DNA"/>
</dbReference>
<dbReference type="GO" id="GO:0016787">
    <property type="term" value="F:hydrolase activity"/>
    <property type="evidence" value="ECO:0007669"/>
    <property type="project" value="UniProtKB-KW"/>
</dbReference>
<keyword evidence="2 4" id="KW-0378">Hydrolase</keyword>
<evidence type="ECO:0000256" key="2">
    <source>
        <dbReference type="ARBA" id="ARBA00022801"/>
    </source>
</evidence>
<organism evidence="4 5">
    <name type="scientific">Dongia rigui</name>
    <dbReference type="NCBI Taxonomy" id="940149"/>
    <lineage>
        <taxon>Bacteria</taxon>
        <taxon>Pseudomonadati</taxon>
        <taxon>Pseudomonadota</taxon>
        <taxon>Alphaproteobacteria</taxon>
        <taxon>Rhodospirillales</taxon>
        <taxon>Dongiaceae</taxon>
        <taxon>Dongia</taxon>
    </lineage>
</organism>
<dbReference type="Gene3D" id="3.40.50.1820">
    <property type="entry name" value="alpha/beta hydrolase"/>
    <property type="match status" value="1"/>
</dbReference>
<evidence type="ECO:0000259" key="3">
    <source>
        <dbReference type="Pfam" id="PF07859"/>
    </source>
</evidence>
<dbReference type="InterPro" id="IPR029058">
    <property type="entry name" value="AB_hydrolase_fold"/>
</dbReference>
<dbReference type="PANTHER" id="PTHR48081:SF30">
    <property type="entry name" value="ACETYL-HYDROLASE LIPR-RELATED"/>
    <property type="match status" value="1"/>
</dbReference>
<evidence type="ECO:0000313" key="5">
    <source>
        <dbReference type="Proteomes" id="UP001271769"/>
    </source>
</evidence>
<dbReference type="InterPro" id="IPR050300">
    <property type="entry name" value="GDXG_lipolytic_enzyme"/>
</dbReference>